<keyword evidence="2" id="KW-1185">Reference proteome</keyword>
<accession>A0A8T0WEV6</accession>
<dbReference type="SUPFAM" id="SSF54001">
    <property type="entry name" value="Cysteine proteinases"/>
    <property type="match status" value="1"/>
</dbReference>
<reference evidence="1" key="1">
    <citation type="submission" date="2020-05" db="EMBL/GenBank/DDBJ databases">
        <title>WGS assembly of Panicum virgatum.</title>
        <authorList>
            <person name="Lovell J.T."/>
            <person name="Jenkins J."/>
            <person name="Shu S."/>
            <person name="Juenger T.E."/>
            <person name="Schmutz J."/>
        </authorList>
    </citation>
    <scope>NUCLEOTIDE SEQUENCE</scope>
    <source>
        <strain evidence="1">AP13</strain>
    </source>
</reference>
<proteinExistence type="predicted"/>
<dbReference type="InterPro" id="IPR038765">
    <property type="entry name" value="Papain-like_cys_pep_sf"/>
</dbReference>
<dbReference type="AlphaFoldDB" id="A0A8T0WEV6"/>
<dbReference type="Gene3D" id="3.40.395.10">
    <property type="entry name" value="Adenoviral Proteinase, Chain A"/>
    <property type="match status" value="1"/>
</dbReference>
<comment type="caution">
    <text evidence="1">The sequence shown here is derived from an EMBL/GenBank/DDBJ whole genome shotgun (WGS) entry which is preliminary data.</text>
</comment>
<protein>
    <submittedName>
        <fullName evidence="1">Uncharacterized protein</fullName>
    </submittedName>
</protein>
<evidence type="ECO:0000313" key="1">
    <source>
        <dbReference type="EMBL" id="KAG2643844.1"/>
    </source>
</evidence>
<dbReference type="EMBL" id="CM029039">
    <property type="protein sequence ID" value="KAG2643844.1"/>
    <property type="molecule type" value="Genomic_DNA"/>
</dbReference>
<gene>
    <name evidence="1" type="ORF">PVAP13_2KG351005</name>
</gene>
<name>A0A8T0WEV6_PANVG</name>
<organism evidence="1 2">
    <name type="scientific">Panicum virgatum</name>
    <name type="common">Blackwell switchgrass</name>
    <dbReference type="NCBI Taxonomy" id="38727"/>
    <lineage>
        <taxon>Eukaryota</taxon>
        <taxon>Viridiplantae</taxon>
        <taxon>Streptophyta</taxon>
        <taxon>Embryophyta</taxon>
        <taxon>Tracheophyta</taxon>
        <taxon>Spermatophyta</taxon>
        <taxon>Magnoliopsida</taxon>
        <taxon>Liliopsida</taxon>
        <taxon>Poales</taxon>
        <taxon>Poaceae</taxon>
        <taxon>PACMAD clade</taxon>
        <taxon>Panicoideae</taxon>
        <taxon>Panicodae</taxon>
        <taxon>Paniceae</taxon>
        <taxon>Panicinae</taxon>
        <taxon>Panicum</taxon>
        <taxon>Panicum sect. Hiantes</taxon>
    </lineage>
</organism>
<dbReference type="Proteomes" id="UP000823388">
    <property type="component" value="Chromosome 2K"/>
</dbReference>
<sequence length="209" mass="23960">MDVDDESGGAAQSSDSRNASHQIPKVLVPLRKNSFWYLLVANFRHKRFEVICPFENSDIIKDDALVAVANFRKVFKCVQSRSTRVEIYNMPTVIGSVSSRTNQNDSGVFVLKLLLSYTGNTHFYFKPDHAKPIREMVTYYLCTHAQNQIVIPEIKLITSRHGVEPISYVTRKMVSRRMSQGCHHLYLTTLAEFLFDGNLQGCRKEQLRN</sequence>
<evidence type="ECO:0000313" key="2">
    <source>
        <dbReference type="Proteomes" id="UP000823388"/>
    </source>
</evidence>